<evidence type="ECO:0000256" key="1">
    <source>
        <dbReference type="ARBA" id="ARBA00004442"/>
    </source>
</evidence>
<keyword evidence="9" id="KW-1185">Reference proteome</keyword>
<proteinExistence type="inferred from homology"/>
<dbReference type="SUPFAM" id="SSF48452">
    <property type="entry name" value="TPR-like"/>
    <property type="match status" value="1"/>
</dbReference>
<evidence type="ECO:0000256" key="3">
    <source>
        <dbReference type="ARBA" id="ARBA00022729"/>
    </source>
</evidence>
<keyword evidence="5" id="KW-0998">Cell outer membrane</keyword>
<dbReference type="Proteomes" id="UP000271925">
    <property type="component" value="Unassembled WGS sequence"/>
</dbReference>
<keyword evidence="4" id="KW-0472">Membrane</keyword>
<keyword evidence="3" id="KW-0732">Signal</keyword>
<dbReference type="Pfam" id="PF07980">
    <property type="entry name" value="SusD_RagB"/>
    <property type="match status" value="1"/>
</dbReference>
<protein>
    <submittedName>
        <fullName evidence="8">RagB/SusD family nutrient uptake outer membrane protein</fullName>
    </submittedName>
</protein>
<gene>
    <name evidence="8" type="ORF">EHT25_23205</name>
</gene>
<evidence type="ECO:0000256" key="4">
    <source>
        <dbReference type="ARBA" id="ARBA00023136"/>
    </source>
</evidence>
<accession>A0A3P1BJA1</accession>
<feature type="domain" description="RagB/SusD" evidence="6">
    <location>
        <begin position="363"/>
        <end position="594"/>
    </location>
</feature>
<comment type="similarity">
    <text evidence="2">Belongs to the SusD family.</text>
</comment>
<evidence type="ECO:0000313" key="9">
    <source>
        <dbReference type="Proteomes" id="UP000271925"/>
    </source>
</evidence>
<feature type="domain" description="SusD-like N-terminal" evidence="7">
    <location>
        <begin position="99"/>
        <end position="225"/>
    </location>
</feature>
<dbReference type="Gene3D" id="1.25.40.390">
    <property type="match status" value="1"/>
</dbReference>
<dbReference type="Pfam" id="PF14322">
    <property type="entry name" value="SusD-like_3"/>
    <property type="match status" value="1"/>
</dbReference>
<dbReference type="PROSITE" id="PS51257">
    <property type="entry name" value="PROKAR_LIPOPROTEIN"/>
    <property type="match status" value="1"/>
</dbReference>
<dbReference type="GO" id="GO:0009279">
    <property type="term" value="C:cell outer membrane"/>
    <property type="evidence" value="ECO:0007669"/>
    <property type="project" value="UniProtKB-SubCell"/>
</dbReference>
<name>A0A3P1BJA1_9BACT</name>
<dbReference type="EMBL" id="RQJO01000010">
    <property type="protein sequence ID" value="RRB01085.1"/>
    <property type="molecule type" value="Genomic_DNA"/>
</dbReference>
<evidence type="ECO:0000259" key="6">
    <source>
        <dbReference type="Pfam" id="PF07980"/>
    </source>
</evidence>
<dbReference type="InterPro" id="IPR011990">
    <property type="entry name" value="TPR-like_helical_dom_sf"/>
</dbReference>
<dbReference type="InterPro" id="IPR033985">
    <property type="entry name" value="SusD-like_N"/>
</dbReference>
<reference evidence="8 9" key="1">
    <citation type="submission" date="2018-11" db="EMBL/GenBank/DDBJ databases">
        <authorList>
            <person name="Zhou Z."/>
            <person name="Wang G."/>
        </authorList>
    </citation>
    <scope>NUCLEOTIDE SEQUENCE [LARGE SCALE GENOMIC DNA]</scope>
    <source>
        <strain evidence="8 9">KCTC52004</strain>
    </source>
</reference>
<evidence type="ECO:0000313" key="8">
    <source>
        <dbReference type="EMBL" id="RRB01085.1"/>
    </source>
</evidence>
<dbReference type="AlphaFoldDB" id="A0A3P1BJA1"/>
<dbReference type="InterPro" id="IPR012944">
    <property type="entry name" value="SusD_RagB_dom"/>
</dbReference>
<evidence type="ECO:0000256" key="5">
    <source>
        <dbReference type="ARBA" id="ARBA00023237"/>
    </source>
</evidence>
<organism evidence="8 9">
    <name type="scientific">Larkinella rosea</name>
    <dbReference type="NCBI Taxonomy" id="2025312"/>
    <lineage>
        <taxon>Bacteria</taxon>
        <taxon>Pseudomonadati</taxon>
        <taxon>Bacteroidota</taxon>
        <taxon>Cytophagia</taxon>
        <taxon>Cytophagales</taxon>
        <taxon>Spirosomataceae</taxon>
        <taxon>Larkinella</taxon>
    </lineage>
</organism>
<dbReference type="RefSeq" id="WP_124877547.1">
    <property type="nucleotide sequence ID" value="NZ_RQJO01000010.1"/>
</dbReference>
<evidence type="ECO:0000256" key="2">
    <source>
        <dbReference type="ARBA" id="ARBA00006275"/>
    </source>
</evidence>
<dbReference type="OrthoDB" id="906516at2"/>
<sequence length="610" mass="69018">MKRRIYNLAGAIVLLLMAGCNTEFLKPKPLSFFSPETTFSDPEALQAGLVSCENMLRDEWLGTGSPITTQLVFSEVAIEGTTDAAKPSQNLNLQITPDADLNNSATTRIGWFWQKYYEGIRYANTVISRIDQPKYASEKERNAILGAAYFHRAYRYYGLCHEFGDVPLELKERTGTKLDYYSTKREVILTRMKQDLEFAQEWVSDDVDKGSVTKGAVSHLLTKVNLALGLFDDAIKSAGNVIDGGRYALMTSRFGVDKGNAAKNITWDLHRPENKALPENREALMLVIDRRNVAGNFTGSNGSDLMYNAVPLWWNNILTPNGNRGTVDQAGINLDQVTFYGRGVGKARATWYTTRAVWGAAEKEDFRHAPGNWMRMQDLVYNHPNLKTIGDPYYGKPIQLYSNSGVLLCSDTIRNWFEWPQYKLYIPDLDRTPAFGGRTDWYVFRLAETYLLRAEAYFWKGDLALAAQDVNQVRTRANAQPLLPSAITIGTILDERARELYYEEHRKVELTRIAYILAKTGKAAYNGKSYSLANFSETNFWFDRIMEKTEFYNKGAKTRYGNPYTMSAYHVLWPIPASAISGNSRGVINQNFGYAGFERNKPALTAITDE</sequence>
<comment type="caution">
    <text evidence="8">The sequence shown here is derived from an EMBL/GenBank/DDBJ whole genome shotgun (WGS) entry which is preliminary data.</text>
</comment>
<comment type="subcellular location">
    <subcellularLocation>
        <location evidence="1">Cell outer membrane</location>
    </subcellularLocation>
</comment>
<evidence type="ECO:0000259" key="7">
    <source>
        <dbReference type="Pfam" id="PF14322"/>
    </source>
</evidence>